<evidence type="ECO:0000313" key="6">
    <source>
        <dbReference type="Proteomes" id="UP000054549"/>
    </source>
</evidence>
<feature type="region of interest" description="Disordered" evidence="4">
    <location>
        <begin position="1"/>
        <end position="24"/>
    </location>
</feature>
<evidence type="ECO:0000256" key="3">
    <source>
        <dbReference type="SAM" id="Coils"/>
    </source>
</evidence>
<reference evidence="5 6" key="1">
    <citation type="submission" date="2014-04" db="EMBL/GenBank/DDBJ databases">
        <title>Evolutionary Origins and Diversification of the Mycorrhizal Mutualists.</title>
        <authorList>
            <consortium name="DOE Joint Genome Institute"/>
            <consortium name="Mycorrhizal Genomics Consortium"/>
            <person name="Kohler A."/>
            <person name="Kuo A."/>
            <person name="Nagy L.G."/>
            <person name="Floudas D."/>
            <person name="Copeland A."/>
            <person name="Barry K.W."/>
            <person name="Cichocki N."/>
            <person name="Veneault-Fourrey C."/>
            <person name="LaButti K."/>
            <person name="Lindquist E.A."/>
            <person name="Lipzen A."/>
            <person name="Lundell T."/>
            <person name="Morin E."/>
            <person name="Murat C."/>
            <person name="Riley R."/>
            <person name="Ohm R."/>
            <person name="Sun H."/>
            <person name="Tunlid A."/>
            <person name="Henrissat B."/>
            <person name="Grigoriev I.V."/>
            <person name="Hibbett D.S."/>
            <person name="Martin F."/>
        </authorList>
    </citation>
    <scope>NUCLEOTIDE SEQUENCE [LARGE SCALE GENOMIC DNA]</scope>
    <source>
        <strain evidence="5 6">Koide BX008</strain>
    </source>
</reference>
<keyword evidence="3" id="KW-0175">Coiled coil</keyword>
<protein>
    <recommendedName>
        <fullName evidence="7">Protein SET</fullName>
    </recommendedName>
</protein>
<evidence type="ECO:0008006" key="7">
    <source>
        <dbReference type="Google" id="ProtNLM"/>
    </source>
</evidence>
<accession>A0A0C2X9D3</accession>
<dbReference type="InParanoid" id="A0A0C2X9D3"/>
<dbReference type="Gene3D" id="3.30.1120.90">
    <property type="entry name" value="Nucleosome assembly protein"/>
    <property type="match status" value="1"/>
</dbReference>
<feature type="coiled-coil region" evidence="3">
    <location>
        <begin position="26"/>
        <end position="53"/>
    </location>
</feature>
<dbReference type="AlphaFoldDB" id="A0A0C2X9D3"/>
<keyword evidence="6" id="KW-1185">Reference proteome</keyword>
<evidence type="ECO:0000313" key="5">
    <source>
        <dbReference type="EMBL" id="KIL70977.1"/>
    </source>
</evidence>
<dbReference type="STRING" id="946122.A0A0C2X9D3"/>
<evidence type="ECO:0000256" key="2">
    <source>
        <dbReference type="RuleBase" id="RU003876"/>
    </source>
</evidence>
<feature type="compositionally biased region" description="Acidic residues" evidence="4">
    <location>
        <begin position="237"/>
        <end position="261"/>
    </location>
</feature>
<dbReference type="FunCoup" id="A0A0C2X9D3">
    <property type="interactions" value="121"/>
</dbReference>
<dbReference type="Proteomes" id="UP000054549">
    <property type="component" value="Unassembled WGS sequence"/>
</dbReference>
<dbReference type="HOGENOM" id="CLU_079108_0_0_1"/>
<comment type="similarity">
    <text evidence="1 2">Belongs to the nucleosome assembly protein (NAP) family.</text>
</comment>
<dbReference type="InterPro" id="IPR037231">
    <property type="entry name" value="NAP-like_sf"/>
</dbReference>
<dbReference type="InterPro" id="IPR002164">
    <property type="entry name" value="NAP_family"/>
</dbReference>
<dbReference type="EMBL" id="KN818223">
    <property type="protein sequence ID" value="KIL70977.1"/>
    <property type="molecule type" value="Genomic_DNA"/>
</dbReference>
<dbReference type="OrthoDB" id="19419at2759"/>
<feature type="region of interest" description="Disordered" evidence="4">
    <location>
        <begin position="233"/>
        <end position="272"/>
    </location>
</feature>
<name>A0A0C2X9D3_AMAMK</name>
<dbReference type="Pfam" id="PF00956">
    <property type="entry name" value="NAP"/>
    <property type="match status" value="1"/>
</dbReference>
<evidence type="ECO:0000256" key="1">
    <source>
        <dbReference type="ARBA" id="ARBA00009947"/>
    </source>
</evidence>
<organism evidence="5 6">
    <name type="scientific">Amanita muscaria (strain Koide BX008)</name>
    <dbReference type="NCBI Taxonomy" id="946122"/>
    <lineage>
        <taxon>Eukaryota</taxon>
        <taxon>Fungi</taxon>
        <taxon>Dikarya</taxon>
        <taxon>Basidiomycota</taxon>
        <taxon>Agaricomycotina</taxon>
        <taxon>Agaricomycetes</taxon>
        <taxon>Agaricomycetidae</taxon>
        <taxon>Agaricales</taxon>
        <taxon>Pluteineae</taxon>
        <taxon>Amanitaceae</taxon>
        <taxon>Amanita</taxon>
    </lineage>
</organism>
<dbReference type="SUPFAM" id="SSF143113">
    <property type="entry name" value="NAP-like"/>
    <property type="match status" value="1"/>
</dbReference>
<dbReference type="GO" id="GO:0005634">
    <property type="term" value="C:nucleus"/>
    <property type="evidence" value="ECO:0007669"/>
    <property type="project" value="InterPro"/>
</dbReference>
<sequence>MPPKGTKRASPGAEEGKNPLQTFELKEEDAEKLREVQRDIARAELVLERQAQARLVTVYQKRREVVKNIEKFWTVALMNNAVIAFHAQHSADQSALSYLEDLWVERDRNEPRCYTIEFYFKENPYFTDKVLRKVYKYVPSPEASDEQPDEDGITPSMIDFEWGKNSKSSAMKISWKEPEKALTKLYPAVPADEEEDVPTEPGSFFNFFERDSDDTQVGVAIANEIFPDAIDYFTGVDMDEVDSEDEEESDEDEEDDAEEIDLEKPRAKKRRV</sequence>
<dbReference type="GO" id="GO:0006334">
    <property type="term" value="P:nucleosome assembly"/>
    <property type="evidence" value="ECO:0007669"/>
    <property type="project" value="InterPro"/>
</dbReference>
<gene>
    <name evidence="5" type="ORF">M378DRAFT_6841</name>
</gene>
<proteinExistence type="inferred from homology"/>
<evidence type="ECO:0000256" key="4">
    <source>
        <dbReference type="SAM" id="MobiDB-lite"/>
    </source>
</evidence>
<dbReference type="PANTHER" id="PTHR11875">
    <property type="entry name" value="TESTIS-SPECIFIC Y-ENCODED PROTEIN"/>
    <property type="match status" value="1"/>
</dbReference>